<evidence type="ECO:0000313" key="3">
    <source>
        <dbReference type="Proteomes" id="UP000252023"/>
    </source>
</evidence>
<organism evidence="2 3">
    <name type="scientific">Paracoccus suum</name>
    <dbReference type="NCBI Taxonomy" id="2259340"/>
    <lineage>
        <taxon>Bacteria</taxon>
        <taxon>Pseudomonadati</taxon>
        <taxon>Pseudomonadota</taxon>
        <taxon>Alphaproteobacteria</taxon>
        <taxon>Rhodobacterales</taxon>
        <taxon>Paracoccaceae</taxon>
        <taxon>Paracoccus</taxon>
    </lineage>
</organism>
<sequence length="287" mass="30591">MRQRLKRTGLIAAAVALLMLLAVGVNTGRQWAGWTGASDTAAERRAALLPYWQLTPPPAGVAEIGGAVLLSGCDGVHDNMDFWAGRLASHGYLALVLDSHSPRGLDRLEAWRLVCAGQALPGAERAGDVAVALADPVLPPGRRVVLGASHGGWAAMEFLRQAVTGQPSPALQSWPATHPRLLASLDAVILLYPYCGLLNGADQGDWTRAPPILMLLAAEDQIISTPACEDLADRLRRRGARITVTLLADADHGFDQNERSSLSPLSFDPEMRERASGLVDDFLASSE</sequence>
<dbReference type="Gene3D" id="3.40.50.1820">
    <property type="entry name" value="alpha/beta hydrolase"/>
    <property type="match status" value="1"/>
</dbReference>
<dbReference type="Pfam" id="PF01738">
    <property type="entry name" value="DLH"/>
    <property type="match status" value="1"/>
</dbReference>
<dbReference type="OrthoDB" id="3647650at2"/>
<dbReference type="AlphaFoldDB" id="A0A344PLG5"/>
<dbReference type="RefSeq" id="WP_114076539.1">
    <property type="nucleotide sequence ID" value="NZ_CP030918.1"/>
</dbReference>
<dbReference type="GO" id="GO:0016787">
    <property type="term" value="F:hydrolase activity"/>
    <property type="evidence" value="ECO:0007669"/>
    <property type="project" value="UniProtKB-KW"/>
</dbReference>
<evidence type="ECO:0000259" key="1">
    <source>
        <dbReference type="Pfam" id="PF01738"/>
    </source>
</evidence>
<dbReference type="SUPFAM" id="SSF53474">
    <property type="entry name" value="alpha/beta-Hydrolases"/>
    <property type="match status" value="1"/>
</dbReference>
<accession>A0A344PLG5</accession>
<reference evidence="3" key="1">
    <citation type="submission" date="2018-07" db="EMBL/GenBank/DDBJ databases">
        <title>Genome sequencing of Paracoccus sp. SC2-6.</title>
        <authorList>
            <person name="Heo J."/>
            <person name="Kim S.-J."/>
            <person name="Kwon S.-W."/>
        </authorList>
    </citation>
    <scope>NUCLEOTIDE SEQUENCE [LARGE SCALE GENOMIC DNA]</scope>
    <source>
        <strain evidence="3">SC2-6</strain>
    </source>
</reference>
<protein>
    <submittedName>
        <fullName evidence="2">Dienelactone hydrolase</fullName>
    </submittedName>
</protein>
<name>A0A344PLG5_9RHOB</name>
<keyword evidence="3" id="KW-1185">Reference proteome</keyword>
<dbReference type="Proteomes" id="UP000252023">
    <property type="component" value="Chromosome"/>
</dbReference>
<dbReference type="EMBL" id="CP030918">
    <property type="protein sequence ID" value="AXC50220.1"/>
    <property type="molecule type" value="Genomic_DNA"/>
</dbReference>
<evidence type="ECO:0000313" key="2">
    <source>
        <dbReference type="EMBL" id="AXC50220.1"/>
    </source>
</evidence>
<keyword evidence="2" id="KW-0378">Hydrolase</keyword>
<gene>
    <name evidence="2" type="ORF">DRW48_11395</name>
</gene>
<dbReference type="InterPro" id="IPR029058">
    <property type="entry name" value="AB_hydrolase_fold"/>
</dbReference>
<feature type="domain" description="Dienelactone hydrolase" evidence="1">
    <location>
        <begin position="184"/>
        <end position="283"/>
    </location>
</feature>
<proteinExistence type="predicted"/>
<dbReference type="InterPro" id="IPR002925">
    <property type="entry name" value="Dienelactn_hydro"/>
</dbReference>
<dbReference type="KEGG" id="pars:DRW48_11395"/>